<protein>
    <submittedName>
        <fullName evidence="2">Uncharacterized protein</fullName>
    </submittedName>
</protein>
<keyword evidence="1" id="KW-1133">Transmembrane helix</keyword>
<keyword evidence="1" id="KW-0472">Membrane</keyword>
<evidence type="ECO:0000313" key="2">
    <source>
        <dbReference type="EMBL" id="SHJ17771.1"/>
    </source>
</evidence>
<keyword evidence="3" id="KW-1185">Reference proteome</keyword>
<sequence length="74" mass="8421">MKKTSYFLIALNIISIGLIVYVSSFGNITKDLTQNGEIIGKETLKSFNIFALPFMIFILNIIYIFKTSLKLKNL</sequence>
<feature type="transmembrane region" description="Helical" evidence="1">
    <location>
        <begin position="46"/>
        <end position="65"/>
    </location>
</feature>
<reference evidence="2 3" key="1">
    <citation type="submission" date="2016-11" db="EMBL/GenBank/DDBJ databases">
        <authorList>
            <person name="Jaros S."/>
            <person name="Januszkiewicz K."/>
            <person name="Wedrychowicz H."/>
        </authorList>
    </citation>
    <scope>NUCLEOTIDE SEQUENCE [LARGE SCALE GENOMIC DNA]</scope>
    <source>
        <strain evidence="2 3">DSM 22807</strain>
    </source>
</reference>
<accession>A0A1M6H6D0</accession>
<keyword evidence="1" id="KW-0812">Transmembrane</keyword>
<proteinExistence type="predicted"/>
<evidence type="ECO:0000313" key="3">
    <source>
        <dbReference type="Proteomes" id="UP000184232"/>
    </source>
</evidence>
<gene>
    <name evidence="2" type="ORF">SAMN05444337_1444</name>
</gene>
<evidence type="ECO:0000256" key="1">
    <source>
        <dbReference type="SAM" id="Phobius"/>
    </source>
</evidence>
<name>A0A1M6H6D0_9FLAO</name>
<organism evidence="2 3">
    <name type="scientific">Flavobacterium haoranii</name>
    <dbReference type="NCBI Taxonomy" id="683124"/>
    <lineage>
        <taxon>Bacteria</taxon>
        <taxon>Pseudomonadati</taxon>
        <taxon>Bacteroidota</taxon>
        <taxon>Flavobacteriia</taxon>
        <taxon>Flavobacteriales</taxon>
        <taxon>Flavobacteriaceae</taxon>
        <taxon>Flavobacterium</taxon>
    </lineage>
</organism>
<feature type="transmembrane region" description="Helical" evidence="1">
    <location>
        <begin position="7"/>
        <end position="26"/>
    </location>
</feature>
<dbReference type="EMBL" id="FQZH01000002">
    <property type="protein sequence ID" value="SHJ17771.1"/>
    <property type="molecule type" value="Genomic_DNA"/>
</dbReference>
<dbReference type="Proteomes" id="UP000184232">
    <property type="component" value="Unassembled WGS sequence"/>
</dbReference>
<dbReference type="AlphaFoldDB" id="A0A1M6H6D0"/>